<sequence>MKKQTIRCPYCGSPAILKDASYIYGHHSSGGRVYVCSRFPACDSYVGVHQGTSLPKGSLANRTLRKKRIQAHQIFDQLWRKGIFSREEAYRWIGDKFCLQTRQAHIGNFSDYMCDQLIQEASKVLQNNLIPLGMAG</sequence>
<comment type="caution">
    <text evidence="1">The sequence shown here is derived from an EMBL/GenBank/DDBJ whole genome shotgun (WGS) entry which is preliminary data.</text>
</comment>
<reference evidence="1" key="1">
    <citation type="submission" date="2018-10" db="EMBL/GenBank/DDBJ databases">
        <title>Schaedlerella arabinophila gen. nov. sp. nov., isolated from the mouse intestinal tract and comparative analysis with the genome of the closely related altered Schaedler flora strain ASF502.</title>
        <authorList>
            <person name="Miyake S."/>
            <person name="Soh M."/>
            <person name="Seedorf H."/>
        </authorList>
    </citation>
    <scope>NUCLEOTIDE SEQUENCE [LARGE SCALE GENOMIC DNA]</scope>
    <source>
        <strain evidence="1">DSM 106076</strain>
    </source>
</reference>
<dbReference type="InterPro" id="IPR021686">
    <property type="entry name" value="DUF3268"/>
</dbReference>
<accession>A0A3R8JSF3</accession>
<dbReference type="RefSeq" id="WP_125129188.1">
    <property type="nucleotide sequence ID" value="NZ_RHJS01000002.1"/>
</dbReference>
<keyword evidence="2" id="KW-1185">Reference proteome</keyword>
<proteinExistence type="predicted"/>
<gene>
    <name evidence="1" type="ORF">EBB54_23685</name>
</gene>
<evidence type="ECO:0000313" key="1">
    <source>
        <dbReference type="EMBL" id="RRK34015.1"/>
    </source>
</evidence>
<dbReference type="EMBL" id="RHJS01000002">
    <property type="protein sequence ID" value="RRK34015.1"/>
    <property type="molecule type" value="Genomic_DNA"/>
</dbReference>
<protein>
    <submittedName>
        <fullName evidence="1">Uncharacterized protein</fullName>
    </submittedName>
</protein>
<name>A0A3R8JSF3_9FIRM</name>
<dbReference type="Proteomes" id="UP000274920">
    <property type="component" value="Unassembled WGS sequence"/>
</dbReference>
<evidence type="ECO:0000313" key="2">
    <source>
        <dbReference type="Proteomes" id="UP000274920"/>
    </source>
</evidence>
<dbReference type="AlphaFoldDB" id="A0A3R8JSF3"/>
<organism evidence="1 2">
    <name type="scientific">Schaedlerella arabinosiphila</name>
    <dbReference type="NCBI Taxonomy" id="2044587"/>
    <lineage>
        <taxon>Bacteria</taxon>
        <taxon>Bacillati</taxon>
        <taxon>Bacillota</taxon>
        <taxon>Clostridia</taxon>
        <taxon>Lachnospirales</taxon>
        <taxon>Lachnospiraceae</taxon>
        <taxon>Schaedlerella</taxon>
    </lineage>
</organism>
<dbReference type="Pfam" id="PF11672">
    <property type="entry name" value="DUF3268"/>
    <property type="match status" value="1"/>
</dbReference>